<organism evidence="12 13">
    <name type="scientific">Sutterella faecalis</name>
    <dbReference type="NCBI Taxonomy" id="2584944"/>
    <lineage>
        <taxon>Bacteria</taxon>
        <taxon>Pseudomonadati</taxon>
        <taxon>Pseudomonadota</taxon>
        <taxon>Betaproteobacteria</taxon>
        <taxon>Burkholderiales</taxon>
        <taxon>Sutterellaceae</taxon>
        <taxon>Sutterella</taxon>
    </lineage>
</organism>
<evidence type="ECO:0000313" key="13">
    <source>
        <dbReference type="Proteomes" id="UP000308889"/>
    </source>
</evidence>
<dbReference type="PROSITE" id="PS51160">
    <property type="entry name" value="ACYLPHOSPHATASE_3"/>
    <property type="match status" value="1"/>
</dbReference>
<dbReference type="InterPro" id="IPR036046">
    <property type="entry name" value="Acylphosphatase-like_dom_sf"/>
</dbReference>
<dbReference type="Gene3D" id="3.90.870.50">
    <property type="match status" value="1"/>
</dbReference>
<comment type="catalytic activity">
    <reaction evidence="9">
        <text>an acyl phosphate + H2O = a carboxylate + phosphate + H(+)</text>
        <dbReference type="Rhea" id="RHEA:14965"/>
        <dbReference type="ChEBI" id="CHEBI:15377"/>
        <dbReference type="ChEBI" id="CHEBI:15378"/>
        <dbReference type="ChEBI" id="CHEBI:29067"/>
        <dbReference type="ChEBI" id="CHEBI:43474"/>
        <dbReference type="ChEBI" id="CHEBI:59918"/>
        <dbReference type="EC" id="3.6.1.7"/>
    </reaction>
</comment>
<keyword evidence="13" id="KW-1185">Reference proteome</keyword>
<feature type="domain" description="Acylphosphatase-like" evidence="10">
    <location>
        <begin position="5"/>
        <end position="91"/>
    </location>
</feature>
<keyword evidence="5" id="KW-0863">Zinc-finger</keyword>
<feature type="active site" evidence="9">
    <location>
        <position position="20"/>
    </location>
</feature>
<evidence type="ECO:0000256" key="8">
    <source>
        <dbReference type="PIRNR" id="PIRNR006256"/>
    </source>
</evidence>
<dbReference type="PROSITE" id="PS00150">
    <property type="entry name" value="ACYLPHOSPHATASE_1"/>
    <property type="match status" value="1"/>
</dbReference>
<proteinExistence type="inferred from homology"/>
<dbReference type="InterPro" id="IPR017968">
    <property type="entry name" value="Acylphosphatase_CS"/>
</dbReference>
<evidence type="ECO:0000256" key="1">
    <source>
        <dbReference type="ARBA" id="ARBA00004711"/>
    </source>
</evidence>
<evidence type="ECO:0000259" key="11">
    <source>
        <dbReference type="PROSITE" id="PS51163"/>
    </source>
</evidence>
<comment type="pathway">
    <text evidence="1 8">Protein modification; [NiFe] hydrogenase maturation.</text>
</comment>
<dbReference type="InterPro" id="IPR001792">
    <property type="entry name" value="Acylphosphatase-like_dom"/>
</dbReference>
<dbReference type="PANTHER" id="PTHR42959:SF1">
    <property type="entry name" value="CARBAMOYLTRANSFERASE HYPF"/>
    <property type="match status" value="1"/>
</dbReference>
<dbReference type="InterPro" id="IPR055128">
    <property type="entry name" value="HypF_C_2"/>
</dbReference>
<dbReference type="InterPro" id="IPR011125">
    <property type="entry name" value="Znf_HypF"/>
</dbReference>
<dbReference type="EMBL" id="CP040882">
    <property type="protein sequence ID" value="QDA55667.1"/>
    <property type="molecule type" value="Genomic_DNA"/>
</dbReference>
<evidence type="ECO:0000256" key="4">
    <source>
        <dbReference type="ARBA" id="ARBA00022723"/>
    </source>
</evidence>
<evidence type="ECO:0000256" key="5">
    <source>
        <dbReference type="ARBA" id="ARBA00022771"/>
    </source>
</evidence>
<dbReference type="PIRSF" id="PIRSF006256">
    <property type="entry name" value="CMPcnvr_hdrg_mat"/>
    <property type="match status" value="1"/>
</dbReference>
<evidence type="ECO:0000256" key="3">
    <source>
        <dbReference type="ARBA" id="ARBA00022598"/>
    </source>
</evidence>
<dbReference type="InterPro" id="IPR006070">
    <property type="entry name" value="Sua5-like_dom"/>
</dbReference>
<dbReference type="Gene3D" id="3.30.420.40">
    <property type="match status" value="1"/>
</dbReference>
<protein>
    <recommendedName>
        <fullName evidence="8">Carbamoyltransferase HypF</fullName>
        <ecNumber evidence="8">6.2.-.-</ecNumber>
    </recommendedName>
</protein>
<evidence type="ECO:0000256" key="6">
    <source>
        <dbReference type="ARBA" id="ARBA00022833"/>
    </source>
</evidence>
<feature type="domain" description="YrdC-like" evidence="11">
    <location>
        <begin position="200"/>
        <end position="402"/>
    </location>
</feature>
<comment type="function">
    <text evidence="8">Involved in the maturation of [NiFe] hydrogenases. Along with HypE, it catalyzes the synthesis of the CN ligands of the active site iron of [NiFe]-hydrogenases. HypF functions as a carbamoyl transferase using carbamoylphosphate as a substrate and transferring the carboxamido moiety in an ATP-dependent reaction to the thiolate of the C-terminal cysteine of HypE yielding a protein-S-carboxamide.</text>
</comment>
<dbReference type="Proteomes" id="UP000308889">
    <property type="component" value="Chromosome"/>
</dbReference>
<gene>
    <name evidence="12" type="primary">hypF</name>
    <name evidence="12" type="ORF">FG381_12395</name>
</gene>
<comment type="catalytic activity">
    <reaction evidence="7 8">
        <text>C-terminal L-cysteinyl-[HypE protein] + carbamoyl phosphate + ATP + H2O = C-terminal S-carboxamide-L-cysteinyl-[HypE protein] + AMP + phosphate + diphosphate + H(+)</text>
        <dbReference type="Rhea" id="RHEA:55636"/>
        <dbReference type="Rhea" id="RHEA-COMP:14247"/>
        <dbReference type="Rhea" id="RHEA-COMP:14392"/>
        <dbReference type="ChEBI" id="CHEBI:15377"/>
        <dbReference type="ChEBI" id="CHEBI:15378"/>
        <dbReference type="ChEBI" id="CHEBI:30616"/>
        <dbReference type="ChEBI" id="CHEBI:33019"/>
        <dbReference type="ChEBI" id="CHEBI:43474"/>
        <dbReference type="ChEBI" id="CHEBI:58228"/>
        <dbReference type="ChEBI" id="CHEBI:76913"/>
        <dbReference type="ChEBI" id="CHEBI:139126"/>
        <dbReference type="ChEBI" id="CHEBI:456215"/>
    </reaction>
</comment>
<dbReference type="Gene3D" id="3.30.110.120">
    <property type="match status" value="1"/>
</dbReference>
<dbReference type="Pfam" id="PF17788">
    <property type="entry name" value="HypF_C"/>
    <property type="match status" value="1"/>
</dbReference>
<dbReference type="SUPFAM" id="SSF55821">
    <property type="entry name" value="YrdC/RibB"/>
    <property type="match status" value="1"/>
</dbReference>
<evidence type="ECO:0000313" key="12">
    <source>
        <dbReference type="EMBL" id="QDA55667.1"/>
    </source>
</evidence>
<evidence type="ECO:0000256" key="7">
    <source>
        <dbReference type="ARBA" id="ARBA00048220"/>
    </source>
</evidence>
<keyword evidence="4" id="KW-0479">Metal-binding</keyword>
<evidence type="ECO:0000259" key="10">
    <source>
        <dbReference type="PROSITE" id="PS51160"/>
    </source>
</evidence>
<keyword evidence="3" id="KW-0436">Ligase</keyword>
<feature type="active site" evidence="9">
    <location>
        <position position="38"/>
    </location>
</feature>
<keyword evidence="6" id="KW-0862">Zinc</keyword>
<dbReference type="InterPro" id="IPR004421">
    <property type="entry name" value="Carbamoyltransferase_HypF"/>
</dbReference>
<dbReference type="InterPro" id="IPR041440">
    <property type="entry name" value="HypF_C"/>
</dbReference>
<dbReference type="InterPro" id="IPR051060">
    <property type="entry name" value="Carbamoyltrans_HypF-like"/>
</dbReference>
<dbReference type="InterPro" id="IPR017945">
    <property type="entry name" value="DHBP_synth_RibB-like_a/b_dom"/>
</dbReference>
<dbReference type="Pfam" id="PF22521">
    <property type="entry name" value="HypF_C_2"/>
    <property type="match status" value="1"/>
</dbReference>
<dbReference type="Gene3D" id="3.30.420.360">
    <property type="match status" value="1"/>
</dbReference>
<accession>A0ABX5VKA8</accession>
<evidence type="ECO:0000256" key="9">
    <source>
        <dbReference type="PROSITE-ProRule" id="PRU00520"/>
    </source>
</evidence>
<keyword evidence="9" id="KW-0378">Hydrolase</keyword>
<reference evidence="13" key="1">
    <citation type="submission" date="2019-06" db="EMBL/GenBank/DDBJ databases">
        <authorList>
            <person name="Oh B.S."/>
        </authorList>
    </citation>
    <scope>NUCLEOTIDE SEQUENCE [LARGE SCALE GENOMIC DNA]</scope>
    <source>
        <strain evidence="13">KGMB03119</strain>
    </source>
</reference>
<dbReference type="SUPFAM" id="SSF54975">
    <property type="entry name" value="Acylphosphatase/BLUF domain-like"/>
    <property type="match status" value="1"/>
</dbReference>
<dbReference type="Pfam" id="PF01300">
    <property type="entry name" value="Sua5_yciO_yrdC"/>
    <property type="match status" value="1"/>
</dbReference>
<dbReference type="Pfam" id="PF00708">
    <property type="entry name" value="Acylphosphatase"/>
    <property type="match status" value="1"/>
</dbReference>
<dbReference type="RefSeq" id="WP_139689072.1">
    <property type="nucleotide sequence ID" value="NZ_CP040882.1"/>
</dbReference>
<evidence type="ECO:0000256" key="2">
    <source>
        <dbReference type="ARBA" id="ARBA00008097"/>
    </source>
</evidence>
<sequence length="800" mass="86469">MAREARLVRVNGLVQGVGFRPTVWRIAAALGLAGEVFNDPEGVGIFLEGDPRALDAFPDELRRGKPPLARIDSIDVKPAPVRGVDQFVITPSRAEGAVTTMITPDAATCPECLADIFAPRNRRYRYAFTNCTHCGPRFTITRKLPYDRPQTSMSVFPMCPKCLAEYENPGDRRFHAQPNACPVCGPQLELIRADGTPVSGDPVRETARVIREGGIAAVKGIGGFHLVCDASNAEAVRRLRDRKGRNEKPLAVMCAGVASAKRIAEVNAAEETLLTGTAHPIVLLRKKRAFFDTSAFPGIADELSEIGMMLPYTPLHALLFHALLGEPEGTAWMEEPQDLYLVMTSANPGGEPLVIGNEEAKKRLASIADVILLHNREILIRCDDSVVRSSESGPVWVRRARGVTPEAIRIPEVKGAPDVAATGSYLKNTAAMTRGRELFLTQHIGDLDRVSNCLTLEAALEHIRSLLDVEPGAFASDLHPDFFSGELARKLSDRCQKPLIRIQHHAAHVGAAMAEAGRNERTLGAALDGVGLGSDGNVWGGELLLVGPDGFERFGSLRTLALPGGDRAAREPWRMGAAILAELGLEDARFELLHARRGHLPAIPEMMLREIPKLIHSPRTARTSALGRWFDGAAAILGLVFTMRDEATAAMRLESLAEPHIEEASPLEGGFSIEKGVLSFLPLMRRIVEARLADPSKETAAKLAALFEATLAEGIARWIIEGRERSGIDGPVMLTGGCMLNRVLSSRIPKALRAAGIEPRIPHIVPPGDGGLALGQAHLARLALARGMSSYPFIRDHAGV</sequence>
<dbReference type="EC" id="6.2.-.-" evidence="8"/>
<comment type="similarity">
    <text evidence="2 8">Belongs to the carbamoyltransferase HypF family.</text>
</comment>
<dbReference type="PROSITE" id="PS51163">
    <property type="entry name" value="YRDC"/>
    <property type="match status" value="1"/>
</dbReference>
<dbReference type="Pfam" id="PF07503">
    <property type="entry name" value="zf-HYPF"/>
    <property type="match status" value="2"/>
</dbReference>
<dbReference type="PANTHER" id="PTHR42959">
    <property type="entry name" value="CARBAMOYLTRANSFERASE"/>
    <property type="match status" value="1"/>
</dbReference>
<name>A0ABX5VKA8_9BURK</name>
<dbReference type="NCBIfam" id="TIGR00143">
    <property type="entry name" value="hypF"/>
    <property type="match status" value="1"/>
</dbReference>